<protein>
    <submittedName>
        <fullName evidence="9">Holo-[acyl-carrier-protein] synthase</fullName>
    </submittedName>
</protein>
<feature type="domain" description="4'-phosphopantetheinyl transferase" evidence="8">
    <location>
        <begin position="4"/>
        <end position="68"/>
    </location>
</feature>
<dbReference type="GO" id="GO:0000287">
    <property type="term" value="F:magnesium ion binding"/>
    <property type="evidence" value="ECO:0007669"/>
    <property type="project" value="InterPro"/>
</dbReference>
<dbReference type="NCBIfam" id="TIGR00556">
    <property type="entry name" value="pantethn_trn"/>
    <property type="match status" value="1"/>
</dbReference>
<gene>
    <name evidence="9" type="primary">acpS</name>
    <name evidence="9" type="ORF">COT42_04385</name>
</gene>
<evidence type="ECO:0000259" key="8">
    <source>
        <dbReference type="Pfam" id="PF01648"/>
    </source>
</evidence>
<organism evidence="9 10">
    <name type="scientific">Candidatus Saganbacteria bacterium CG08_land_8_20_14_0_20_45_16</name>
    <dbReference type="NCBI Taxonomy" id="2014293"/>
    <lineage>
        <taxon>Bacteria</taxon>
        <taxon>Bacillati</taxon>
        <taxon>Saganbacteria</taxon>
    </lineage>
</organism>
<dbReference type="InterPro" id="IPR002582">
    <property type="entry name" value="ACPS"/>
</dbReference>
<name>A0A2H0XXX7_UNCSA</name>
<evidence type="ECO:0000256" key="5">
    <source>
        <dbReference type="ARBA" id="ARBA00022842"/>
    </source>
</evidence>
<accession>A0A2H0XXX7</accession>
<keyword evidence="2" id="KW-0808">Transferase</keyword>
<keyword evidence="1" id="KW-0444">Lipid biosynthesis</keyword>
<dbReference type="NCBIfam" id="TIGR00516">
    <property type="entry name" value="acpS"/>
    <property type="match status" value="1"/>
</dbReference>
<evidence type="ECO:0000313" key="10">
    <source>
        <dbReference type="Proteomes" id="UP000231343"/>
    </source>
</evidence>
<dbReference type="GO" id="GO:0006633">
    <property type="term" value="P:fatty acid biosynthetic process"/>
    <property type="evidence" value="ECO:0007669"/>
    <property type="project" value="UniProtKB-KW"/>
</dbReference>
<dbReference type="SUPFAM" id="SSF56214">
    <property type="entry name" value="4'-phosphopantetheinyl transferase"/>
    <property type="match status" value="1"/>
</dbReference>
<reference evidence="9 10" key="1">
    <citation type="submission" date="2017-09" db="EMBL/GenBank/DDBJ databases">
        <title>Depth-based differentiation of microbial function through sediment-hosted aquifers and enrichment of novel symbionts in the deep terrestrial subsurface.</title>
        <authorList>
            <person name="Probst A.J."/>
            <person name="Ladd B."/>
            <person name="Jarett J.K."/>
            <person name="Geller-Mcgrath D.E."/>
            <person name="Sieber C.M."/>
            <person name="Emerson J.B."/>
            <person name="Anantharaman K."/>
            <person name="Thomas B.C."/>
            <person name="Malmstrom R."/>
            <person name="Stieglmeier M."/>
            <person name="Klingl A."/>
            <person name="Woyke T."/>
            <person name="Ryan C.M."/>
            <person name="Banfield J.F."/>
        </authorList>
    </citation>
    <scope>NUCLEOTIDE SEQUENCE [LARGE SCALE GENOMIC DNA]</scope>
    <source>
        <strain evidence="9">CG08_land_8_20_14_0_20_45_16</strain>
    </source>
</reference>
<dbReference type="EMBL" id="PEYM01000072">
    <property type="protein sequence ID" value="PIS29772.1"/>
    <property type="molecule type" value="Genomic_DNA"/>
</dbReference>
<evidence type="ECO:0000313" key="9">
    <source>
        <dbReference type="EMBL" id="PIS29772.1"/>
    </source>
</evidence>
<dbReference type="Gene3D" id="3.90.470.20">
    <property type="entry name" value="4'-phosphopantetheinyl transferase domain"/>
    <property type="match status" value="1"/>
</dbReference>
<keyword evidence="7" id="KW-0275">Fatty acid biosynthesis</keyword>
<keyword evidence="5" id="KW-0460">Magnesium</keyword>
<dbReference type="InterPro" id="IPR037143">
    <property type="entry name" value="4-PPantetheinyl_Trfase_dom_sf"/>
</dbReference>
<comment type="caution">
    <text evidence="9">The sequence shown here is derived from an EMBL/GenBank/DDBJ whole genome shotgun (WGS) entry which is preliminary data.</text>
</comment>
<evidence type="ECO:0000256" key="6">
    <source>
        <dbReference type="ARBA" id="ARBA00023098"/>
    </source>
</evidence>
<evidence type="ECO:0000256" key="1">
    <source>
        <dbReference type="ARBA" id="ARBA00022516"/>
    </source>
</evidence>
<evidence type="ECO:0000256" key="4">
    <source>
        <dbReference type="ARBA" id="ARBA00022832"/>
    </source>
</evidence>
<sequence>MLNGIGIDIIEIKRIRQAIKRYGNNFLTRVYSNGEISYCRKQHDFDYARLAVRFAAKEAYAKALGVGLMKKKTKLSS</sequence>
<keyword evidence="3" id="KW-0479">Metal-binding</keyword>
<dbReference type="GO" id="GO:0008897">
    <property type="term" value="F:holo-[acyl-carrier-protein] synthase activity"/>
    <property type="evidence" value="ECO:0007669"/>
    <property type="project" value="InterPro"/>
</dbReference>
<dbReference type="AlphaFoldDB" id="A0A2H0XXX7"/>
<dbReference type="Proteomes" id="UP000231343">
    <property type="component" value="Unassembled WGS sequence"/>
</dbReference>
<proteinExistence type="predicted"/>
<evidence type="ECO:0000256" key="7">
    <source>
        <dbReference type="ARBA" id="ARBA00023160"/>
    </source>
</evidence>
<keyword evidence="6" id="KW-0443">Lipid metabolism</keyword>
<keyword evidence="4" id="KW-0276">Fatty acid metabolism</keyword>
<dbReference type="InterPro" id="IPR004568">
    <property type="entry name" value="Ppantetheine-prot_Trfase_dom"/>
</dbReference>
<dbReference type="Pfam" id="PF01648">
    <property type="entry name" value="ACPS"/>
    <property type="match status" value="1"/>
</dbReference>
<evidence type="ECO:0000256" key="3">
    <source>
        <dbReference type="ARBA" id="ARBA00022723"/>
    </source>
</evidence>
<dbReference type="InterPro" id="IPR008278">
    <property type="entry name" value="4-PPantetheinyl_Trfase_dom"/>
</dbReference>
<evidence type="ECO:0000256" key="2">
    <source>
        <dbReference type="ARBA" id="ARBA00022679"/>
    </source>
</evidence>